<dbReference type="UniPathway" id="UPA00050">
    <property type="reaction ID" value="UER00064"/>
</dbReference>
<dbReference type="InterPro" id="IPR055760">
    <property type="entry name" value="DUF7336"/>
</dbReference>
<dbReference type="EC" id="2.7.1.39" evidence="8"/>
<dbReference type="NCBIfam" id="NF003558">
    <property type="entry name" value="PRK05231.1"/>
    <property type="match status" value="1"/>
</dbReference>
<dbReference type="Pfam" id="PF01636">
    <property type="entry name" value="APH"/>
    <property type="match status" value="1"/>
</dbReference>
<dbReference type="Gene3D" id="3.90.1200.10">
    <property type="match status" value="1"/>
</dbReference>
<evidence type="ECO:0000313" key="11">
    <source>
        <dbReference type="EMBL" id="PWK08320.1"/>
    </source>
</evidence>
<accession>A0A2V1ZSJ2</accession>
<dbReference type="CDD" id="cd05153">
    <property type="entry name" value="HomoserineK_II"/>
    <property type="match status" value="1"/>
</dbReference>
<reference evidence="11 12" key="1">
    <citation type="submission" date="2018-05" db="EMBL/GenBank/DDBJ databases">
        <title>Genomic Encyclopedia of Type Strains, Phase IV (KMG-IV): sequencing the most valuable type-strain genomes for metagenomic binning, comparative biology and taxonomic classification.</title>
        <authorList>
            <person name="Goeker M."/>
        </authorList>
    </citation>
    <scope>NUCLEOTIDE SEQUENCE [LARGE SCALE GENOMIC DNA]</scope>
    <source>
        <strain evidence="11 12">DSM 7229</strain>
    </source>
</reference>
<keyword evidence="12" id="KW-1185">Reference proteome</keyword>
<dbReference type="InterPro" id="IPR011009">
    <property type="entry name" value="Kinase-like_dom_sf"/>
</dbReference>
<dbReference type="InterPro" id="IPR002575">
    <property type="entry name" value="Aminoglycoside_PTrfase"/>
</dbReference>
<comment type="catalytic activity">
    <reaction evidence="8">
        <text>L-homoserine + ATP = O-phospho-L-homoserine + ADP + H(+)</text>
        <dbReference type="Rhea" id="RHEA:13985"/>
        <dbReference type="ChEBI" id="CHEBI:15378"/>
        <dbReference type="ChEBI" id="CHEBI:30616"/>
        <dbReference type="ChEBI" id="CHEBI:57476"/>
        <dbReference type="ChEBI" id="CHEBI:57590"/>
        <dbReference type="ChEBI" id="CHEBI:456216"/>
        <dbReference type="EC" id="2.7.1.39"/>
    </reaction>
</comment>
<proteinExistence type="inferred from homology"/>
<organism evidence="11 12">
    <name type="scientific">Psychrobacter immobilis</name>
    <dbReference type="NCBI Taxonomy" id="498"/>
    <lineage>
        <taxon>Bacteria</taxon>
        <taxon>Pseudomonadati</taxon>
        <taxon>Pseudomonadota</taxon>
        <taxon>Gammaproteobacteria</taxon>
        <taxon>Moraxellales</taxon>
        <taxon>Moraxellaceae</taxon>
        <taxon>Psychrobacter</taxon>
    </lineage>
</organism>
<keyword evidence="6 8" id="KW-0067">ATP-binding</keyword>
<comment type="caution">
    <text evidence="11">The sequence shown here is derived from an EMBL/GenBank/DDBJ whole genome shotgun (WGS) entry which is preliminary data.</text>
</comment>
<keyword evidence="4 8" id="KW-0547">Nucleotide-binding</keyword>
<protein>
    <recommendedName>
        <fullName evidence="8">Homoserine kinase</fullName>
        <shortName evidence="8">HK</shortName>
        <shortName evidence="8">HSK</shortName>
        <ecNumber evidence="8">2.7.1.39</ecNumber>
    </recommendedName>
</protein>
<evidence type="ECO:0000256" key="7">
    <source>
        <dbReference type="ARBA" id="ARBA00038240"/>
    </source>
</evidence>
<dbReference type="InterPro" id="IPR050249">
    <property type="entry name" value="Pseudomonas-type_ThrB"/>
</dbReference>
<evidence type="ECO:0000259" key="10">
    <source>
        <dbReference type="Pfam" id="PF24024"/>
    </source>
</evidence>
<dbReference type="AlphaFoldDB" id="A0A2V1ZSJ2"/>
<dbReference type="Pfam" id="PF24024">
    <property type="entry name" value="DUF7336"/>
    <property type="match status" value="1"/>
</dbReference>
<dbReference type="Gene3D" id="3.30.200.20">
    <property type="entry name" value="Phosphorylase Kinase, domain 1"/>
    <property type="match status" value="1"/>
</dbReference>
<evidence type="ECO:0000259" key="9">
    <source>
        <dbReference type="Pfam" id="PF01636"/>
    </source>
</evidence>
<evidence type="ECO:0000256" key="8">
    <source>
        <dbReference type="HAMAP-Rule" id="MF_00301"/>
    </source>
</evidence>
<feature type="domain" description="DUF7336" evidence="10">
    <location>
        <begin position="343"/>
        <end position="411"/>
    </location>
</feature>
<dbReference type="SUPFAM" id="SSF56112">
    <property type="entry name" value="Protein kinase-like (PK-like)"/>
    <property type="match status" value="1"/>
</dbReference>
<evidence type="ECO:0000256" key="1">
    <source>
        <dbReference type="ARBA" id="ARBA00022605"/>
    </source>
</evidence>
<keyword evidence="2 8" id="KW-0808">Transferase</keyword>
<dbReference type="PANTHER" id="PTHR21064">
    <property type="entry name" value="AMINOGLYCOSIDE PHOSPHOTRANSFERASE DOMAIN-CONTAINING PROTEIN-RELATED"/>
    <property type="match status" value="1"/>
</dbReference>
<dbReference type="GeneID" id="60255875"/>
<keyword evidence="5 8" id="KW-0418">Kinase</keyword>
<dbReference type="HAMAP" id="MF_00301">
    <property type="entry name" value="Homoser_kinase_2"/>
    <property type="match status" value="1"/>
</dbReference>
<dbReference type="GO" id="GO:0004413">
    <property type="term" value="F:homoserine kinase activity"/>
    <property type="evidence" value="ECO:0007669"/>
    <property type="project" value="UniProtKB-UniRule"/>
</dbReference>
<dbReference type="EMBL" id="QGGM01000013">
    <property type="protein sequence ID" value="PWK08320.1"/>
    <property type="molecule type" value="Genomic_DNA"/>
</dbReference>
<evidence type="ECO:0000256" key="2">
    <source>
        <dbReference type="ARBA" id="ARBA00022679"/>
    </source>
</evidence>
<dbReference type="RefSeq" id="WP_109592008.1">
    <property type="nucleotide sequence ID" value="NZ_CAJGZY010000014.1"/>
</dbReference>
<sequence length="416" mass="46931">MSVYTQLTDDQFAAFCQRFGVSFARAIPITQGIKNSNWFIQTTDDVDGAHSYVFTLFEERPPEDIEKMAVILNQLDGKLPVAAPLALLDLGADSAEKGYVIRYDNKAITLVPCLAGAHPQQTTQAMCYEIGAALAMLHETLQALQPAEEYGVPLYPWAEVRDREMQFMPGDEAKLMSDIWQSYSELPLATLPKGLCHLDMFADNTLWDLSLSNSQKGAARLTGLLDFTEVSVEHYVMDIAITINDFCTTWGDAEQGETVNFDRSKMAAFLQGYESKRQLGEDEKRALPVMLAKAAVIFWLLRLNVIHYNRTEGRTGDNIMVKNPDLMKRLAAYHWSHVEKEQNTVFVLEHARCKDDDKNNDVEDIKLIGVFATEQQAQAAINQLKSQPGFKEYPNGFHIDAYPLNQINWSSGFDFY</sequence>
<evidence type="ECO:0000256" key="4">
    <source>
        <dbReference type="ARBA" id="ARBA00022741"/>
    </source>
</evidence>
<name>A0A2V1ZSJ2_PSYIM</name>
<gene>
    <name evidence="8" type="primary">thrB</name>
    <name evidence="11" type="ORF">C8D84_11359</name>
</gene>
<dbReference type="InterPro" id="IPR005280">
    <property type="entry name" value="Homoserine_kinase_II"/>
</dbReference>
<dbReference type="Proteomes" id="UP000245655">
    <property type="component" value="Unassembled WGS sequence"/>
</dbReference>
<dbReference type="PANTHER" id="PTHR21064:SF6">
    <property type="entry name" value="AMINOGLYCOSIDE PHOSPHOTRANSFERASE DOMAIN-CONTAINING PROTEIN"/>
    <property type="match status" value="1"/>
</dbReference>
<evidence type="ECO:0000256" key="6">
    <source>
        <dbReference type="ARBA" id="ARBA00022840"/>
    </source>
</evidence>
<comment type="pathway">
    <text evidence="8">Amino-acid biosynthesis; L-threonine biosynthesis; L-threonine from L-aspartate: step 4/5.</text>
</comment>
<keyword evidence="1 8" id="KW-0028">Amino-acid biosynthesis</keyword>
<comment type="similarity">
    <text evidence="7 8">Belongs to the pseudomonas-type ThrB family.</text>
</comment>
<dbReference type="GO" id="GO:0009088">
    <property type="term" value="P:threonine biosynthetic process"/>
    <property type="evidence" value="ECO:0007669"/>
    <property type="project" value="UniProtKB-UniRule"/>
</dbReference>
<evidence type="ECO:0000256" key="5">
    <source>
        <dbReference type="ARBA" id="ARBA00022777"/>
    </source>
</evidence>
<dbReference type="GO" id="GO:0005524">
    <property type="term" value="F:ATP binding"/>
    <property type="evidence" value="ECO:0007669"/>
    <property type="project" value="UniProtKB-KW"/>
</dbReference>
<keyword evidence="3 8" id="KW-0791">Threonine biosynthesis</keyword>
<evidence type="ECO:0000313" key="12">
    <source>
        <dbReference type="Proteomes" id="UP000245655"/>
    </source>
</evidence>
<evidence type="ECO:0000256" key="3">
    <source>
        <dbReference type="ARBA" id="ARBA00022697"/>
    </source>
</evidence>
<feature type="domain" description="Aminoglycoside phosphotransferase" evidence="9">
    <location>
        <begin position="27"/>
        <end position="258"/>
    </location>
</feature>